<keyword evidence="12" id="KW-0325">Glycoprotein</keyword>
<dbReference type="GO" id="GO:0019957">
    <property type="term" value="F:C-C chemokine binding"/>
    <property type="evidence" value="ECO:0007669"/>
    <property type="project" value="TreeGrafter"/>
</dbReference>
<evidence type="ECO:0000256" key="11">
    <source>
        <dbReference type="ARBA" id="ARBA00023170"/>
    </source>
</evidence>
<keyword evidence="11 15" id="KW-0675">Receptor</keyword>
<comment type="similarity">
    <text evidence="15">Belongs to the G-protein coupled receptor 1 family.</text>
</comment>
<dbReference type="InterPro" id="IPR050119">
    <property type="entry name" value="CCR1-9-like"/>
</dbReference>
<evidence type="ECO:0000256" key="13">
    <source>
        <dbReference type="ARBA" id="ARBA00023218"/>
    </source>
</evidence>
<feature type="transmembrane region" description="Helical" evidence="16">
    <location>
        <begin position="116"/>
        <end position="136"/>
    </location>
</feature>
<sequence>MRPPGKTCIDSIVHQGSPALILEKVSLIHCKPAYCGKATMSQGRGESPYRHHCLWGTGNIACGVQASLPIIHNFSLESGDEDDYNYLDAMSYNPHDNETYCEYSYWTPTHVLMPTIYTLIFLLGISGNGLVLWTIYHKPEKRRSVDTFIASLALADLAFVVTLPLWAVSIALDYHWPFGSLACKLSSYLTSLNIYASIFCLTCLSFDRYLAIVHSLTNGQLRSWISGLRATVVLWVLAAVLSLPRLVFCRTGPVVEQAEKTKCFMDFAGIAGEAAALYWMTSLSILTTLLGFVAPFAVMLTCYVFIGRTISSHFQKQRHEVLRKQRLLSIITSLVICFAACWLPYHLVKITYLLMDLEVLPWPCSFQAFLSNISPYTTCLAYVNSCLNPFLYAFFDSRFREQCQAVLSCGRLRLVPGRGFLRYVGNRELPQF</sequence>
<dbReference type="Pfam" id="PF00001">
    <property type="entry name" value="7tm_1"/>
    <property type="match status" value="1"/>
</dbReference>
<evidence type="ECO:0000313" key="19">
    <source>
        <dbReference type="Proteomes" id="UP001066276"/>
    </source>
</evidence>
<evidence type="ECO:0000256" key="1">
    <source>
        <dbReference type="ARBA" id="ARBA00004141"/>
    </source>
</evidence>
<evidence type="ECO:0000256" key="7">
    <source>
        <dbReference type="ARBA" id="ARBA00022989"/>
    </source>
</evidence>
<comment type="caution">
    <text evidence="18">The sequence shown here is derived from an EMBL/GenBank/DDBJ whole genome shotgun (WGS) entry which is preliminary data.</text>
</comment>
<keyword evidence="3" id="KW-0217">Developmental protein</keyword>
<dbReference type="GO" id="GO:0009897">
    <property type="term" value="C:external side of plasma membrane"/>
    <property type="evidence" value="ECO:0007669"/>
    <property type="project" value="TreeGrafter"/>
</dbReference>
<keyword evidence="4" id="KW-1003">Cell membrane</keyword>
<dbReference type="PRINTS" id="PR00237">
    <property type="entry name" value="GPCRRHODOPSN"/>
</dbReference>
<dbReference type="GO" id="GO:0001525">
    <property type="term" value="P:angiogenesis"/>
    <property type="evidence" value="ECO:0007669"/>
    <property type="project" value="UniProtKB-KW"/>
</dbReference>
<evidence type="ECO:0000256" key="4">
    <source>
        <dbReference type="ARBA" id="ARBA00022475"/>
    </source>
</evidence>
<keyword evidence="6 15" id="KW-0812">Transmembrane</keyword>
<dbReference type="GO" id="GO:0007204">
    <property type="term" value="P:positive regulation of cytosolic calcium ion concentration"/>
    <property type="evidence" value="ECO:0007669"/>
    <property type="project" value="TreeGrafter"/>
</dbReference>
<keyword evidence="7 16" id="KW-1133">Transmembrane helix</keyword>
<keyword evidence="5" id="KW-0037">Angiogenesis</keyword>
<feature type="domain" description="G-protein coupled receptors family 1 profile" evidence="17">
    <location>
        <begin position="127"/>
        <end position="392"/>
    </location>
</feature>
<evidence type="ECO:0000256" key="14">
    <source>
        <dbReference type="ARBA" id="ARBA00023224"/>
    </source>
</evidence>
<evidence type="ECO:0000256" key="5">
    <source>
        <dbReference type="ARBA" id="ARBA00022657"/>
    </source>
</evidence>
<proteinExistence type="inferred from homology"/>
<evidence type="ECO:0000256" key="8">
    <source>
        <dbReference type="ARBA" id="ARBA00023040"/>
    </source>
</evidence>
<dbReference type="GO" id="GO:0016493">
    <property type="term" value="F:C-C chemokine receptor activity"/>
    <property type="evidence" value="ECO:0007669"/>
    <property type="project" value="TreeGrafter"/>
</dbReference>
<keyword evidence="8 15" id="KW-0297">G-protein coupled receptor</keyword>
<evidence type="ECO:0000256" key="2">
    <source>
        <dbReference type="ARBA" id="ARBA00004236"/>
    </source>
</evidence>
<evidence type="ECO:0000256" key="9">
    <source>
        <dbReference type="ARBA" id="ARBA00023136"/>
    </source>
</evidence>
<dbReference type="SUPFAM" id="SSF81321">
    <property type="entry name" value="Family A G protein-coupled receptor-like"/>
    <property type="match status" value="1"/>
</dbReference>
<name>A0AAV7SWY0_PLEWA</name>
<keyword evidence="14 15" id="KW-0807">Transducer</keyword>
<keyword evidence="13" id="KW-0306">Gastrulation</keyword>
<evidence type="ECO:0000259" key="17">
    <source>
        <dbReference type="PROSITE" id="PS50262"/>
    </source>
</evidence>
<reference evidence="18" key="1">
    <citation type="journal article" date="2022" name="bioRxiv">
        <title>Sequencing and chromosome-scale assembly of the giantPleurodeles waltlgenome.</title>
        <authorList>
            <person name="Brown T."/>
            <person name="Elewa A."/>
            <person name="Iarovenko S."/>
            <person name="Subramanian E."/>
            <person name="Araus A.J."/>
            <person name="Petzold A."/>
            <person name="Susuki M."/>
            <person name="Suzuki K.-i.T."/>
            <person name="Hayashi T."/>
            <person name="Toyoda A."/>
            <person name="Oliveira C."/>
            <person name="Osipova E."/>
            <person name="Leigh N.D."/>
            <person name="Simon A."/>
            <person name="Yun M.H."/>
        </authorList>
    </citation>
    <scope>NUCLEOTIDE SEQUENCE</scope>
    <source>
        <strain evidence="18">20211129_DDA</strain>
        <tissue evidence="18">Liver</tissue>
    </source>
</reference>
<dbReference type="PRINTS" id="PR00241">
    <property type="entry name" value="ANGIOTENSINR"/>
</dbReference>
<dbReference type="InterPro" id="IPR017452">
    <property type="entry name" value="GPCR_Rhodpsn_7TM"/>
</dbReference>
<feature type="transmembrane region" description="Helical" evidence="16">
    <location>
        <begin position="192"/>
        <end position="211"/>
    </location>
</feature>
<organism evidence="18 19">
    <name type="scientific">Pleurodeles waltl</name>
    <name type="common">Iberian ribbed newt</name>
    <dbReference type="NCBI Taxonomy" id="8319"/>
    <lineage>
        <taxon>Eukaryota</taxon>
        <taxon>Metazoa</taxon>
        <taxon>Chordata</taxon>
        <taxon>Craniata</taxon>
        <taxon>Vertebrata</taxon>
        <taxon>Euteleostomi</taxon>
        <taxon>Amphibia</taxon>
        <taxon>Batrachia</taxon>
        <taxon>Caudata</taxon>
        <taxon>Salamandroidea</taxon>
        <taxon>Salamandridae</taxon>
        <taxon>Pleurodelinae</taxon>
        <taxon>Pleurodeles</taxon>
    </lineage>
</organism>
<evidence type="ECO:0000256" key="10">
    <source>
        <dbReference type="ARBA" id="ARBA00023157"/>
    </source>
</evidence>
<dbReference type="AlphaFoldDB" id="A0AAV7SWY0"/>
<dbReference type="PROSITE" id="PS00237">
    <property type="entry name" value="G_PROTEIN_RECEP_F1_1"/>
    <property type="match status" value="1"/>
</dbReference>
<evidence type="ECO:0000256" key="12">
    <source>
        <dbReference type="ARBA" id="ARBA00023180"/>
    </source>
</evidence>
<dbReference type="EMBL" id="JANPWB010000007">
    <property type="protein sequence ID" value="KAJ1168673.1"/>
    <property type="molecule type" value="Genomic_DNA"/>
</dbReference>
<dbReference type="InterPro" id="IPR000276">
    <property type="entry name" value="GPCR_Rhodpsn"/>
</dbReference>
<gene>
    <name evidence="18" type="ORF">NDU88_000590</name>
</gene>
<keyword evidence="9 16" id="KW-0472">Membrane</keyword>
<dbReference type="GO" id="GO:0007369">
    <property type="term" value="P:gastrulation"/>
    <property type="evidence" value="ECO:0007669"/>
    <property type="project" value="UniProtKB-KW"/>
</dbReference>
<protein>
    <recommendedName>
        <fullName evidence="17">G-protein coupled receptors family 1 profile domain-containing protein</fullName>
    </recommendedName>
</protein>
<dbReference type="GO" id="GO:0030593">
    <property type="term" value="P:neutrophil chemotaxis"/>
    <property type="evidence" value="ECO:0007669"/>
    <property type="project" value="TreeGrafter"/>
</dbReference>
<evidence type="ECO:0000256" key="3">
    <source>
        <dbReference type="ARBA" id="ARBA00022473"/>
    </source>
</evidence>
<feature type="transmembrane region" description="Helical" evidence="16">
    <location>
        <begin position="148"/>
        <end position="172"/>
    </location>
</feature>
<dbReference type="Proteomes" id="UP001066276">
    <property type="component" value="Chromosome 4_1"/>
</dbReference>
<dbReference type="PANTHER" id="PTHR10489">
    <property type="entry name" value="CELL ADHESION MOLECULE"/>
    <property type="match status" value="1"/>
</dbReference>
<comment type="subcellular location">
    <subcellularLocation>
        <location evidence="2">Cell membrane</location>
    </subcellularLocation>
    <subcellularLocation>
        <location evidence="1">Membrane</location>
        <topology evidence="1">Multi-pass membrane protein</topology>
    </subcellularLocation>
</comment>
<evidence type="ECO:0000256" key="16">
    <source>
        <dbReference type="SAM" id="Phobius"/>
    </source>
</evidence>
<dbReference type="InterPro" id="IPR000248">
    <property type="entry name" value="ATII_rcpt"/>
</dbReference>
<keyword evidence="10" id="KW-1015">Disulfide bond</keyword>
<dbReference type="PANTHER" id="PTHR10489:SF953">
    <property type="entry name" value="APELIN RECEPTOR"/>
    <property type="match status" value="1"/>
</dbReference>
<feature type="transmembrane region" description="Helical" evidence="16">
    <location>
        <begin position="223"/>
        <end position="243"/>
    </location>
</feature>
<dbReference type="GO" id="GO:0006955">
    <property type="term" value="P:immune response"/>
    <property type="evidence" value="ECO:0007669"/>
    <property type="project" value="TreeGrafter"/>
</dbReference>
<feature type="transmembrane region" description="Helical" evidence="16">
    <location>
        <begin position="327"/>
        <end position="345"/>
    </location>
</feature>
<dbReference type="PROSITE" id="PS50262">
    <property type="entry name" value="G_PROTEIN_RECEP_F1_2"/>
    <property type="match status" value="1"/>
</dbReference>
<evidence type="ECO:0000256" key="15">
    <source>
        <dbReference type="RuleBase" id="RU000688"/>
    </source>
</evidence>
<accession>A0AAV7SWY0</accession>
<keyword evidence="19" id="KW-1185">Reference proteome</keyword>
<feature type="transmembrane region" description="Helical" evidence="16">
    <location>
        <begin position="283"/>
        <end position="306"/>
    </location>
</feature>
<evidence type="ECO:0000256" key="6">
    <source>
        <dbReference type="ARBA" id="ARBA00022692"/>
    </source>
</evidence>
<dbReference type="GO" id="GO:0019722">
    <property type="term" value="P:calcium-mediated signaling"/>
    <property type="evidence" value="ECO:0007669"/>
    <property type="project" value="TreeGrafter"/>
</dbReference>
<evidence type="ECO:0000313" key="18">
    <source>
        <dbReference type="EMBL" id="KAJ1168673.1"/>
    </source>
</evidence>
<dbReference type="Gene3D" id="1.20.1070.10">
    <property type="entry name" value="Rhodopsin 7-helix transmembrane proteins"/>
    <property type="match status" value="1"/>
</dbReference>